<dbReference type="Proteomes" id="UP000027222">
    <property type="component" value="Unassembled WGS sequence"/>
</dbReference>
<accession>A0A067SIM2</accession>
<feature type="compositionally biased region" description="Basic and acidic residues" evidence="1">
    <location>
        <begin position="23"/>
        <end position="38"/>
    </location>
</feature>
<name>A0A067SIM2_GALM3</name>
<keyword evidence="3" id="KW-1185">Reference proteome</keyword>
<dbReference type="STRING" id="685588.A0A067SIM2"/>
<feature type="compositionally biased region" description="Polar residues" evidence="1">
    <location>
        <begin position="1"/>
        <end position="22"/>
    </location>
</feature>
<dbReference type="InterPro" id="IPR032675">
    <property type="entry name" value="LRR_dom_sf"/>
</dbReference>
<dbReference type="Gene3D" id="3.80.10.10">
    <property type="entry name" value="Ribonuclease Inhibitor"/>
    <property type="match status" value="1"/>
</dbReference>
<evidence type="ECO:0000313" key="2">
    <source>
        <dbReference type="EMBL" id="KDR69852.1"/>
    </source>
</evidence>
<feature type="region of interest" description="Disordered" evidence="1">
    <location>
        <begin position="1"/>
        <end position="49"/>
    </location>
</feature>
<protein>
    <submittedName>
        <fullName evidence="2">Uncharacterized protein</fullName>
    </submittedName>
</protein>
<evidence type="ECO:0000313" key="3">
    <source>
        <dbReference type="Proteomes" id="UP000027222"/>
    </source>
</evidence>
<feature type="compositionally biased region" description="Polar residues" evidence="1">
    <location>
        <begin position="39"/>
        <end position="49"/>
    </location>
</feature>
<dbReference type="AlphaFoldDB" id="A0A067SIM2"/>
<organism evidence="2 3">
    <name type="scientific">Galerina marginata (strain CBS 339.88)</name>
    <dbReference type="NCBI Taxonomy" id="685588"/>
    <lineage>
        <taxon>Eukaryota</taxon>
        <taxon>Fungi</taxon>
        <taxon>Dikarya</taxon>
        <taxon>Basidiomycota</taxon>
        <taxon>Agaricomycotina</taxon>
        <taxon>Agaricomycetes</taxon>
        <taxon>Agaricomycetidae</taxon>
        <taxon>Agaricales</taxon>
        <taxon>Agaricineae</taxon>
        <taxon>Strophariaceae</taxon>
        <taxon>Galerina</taxon>
    </lineage>
</organism>
<evidence type="ECO:0000256" key="1">
    <source>
        <dbReference type="SAM" id="MobiDB-lite"/>
    </source>
</evidence>
<proteinExistence type="predicted"/>
<gene>
    <name evidence="2" type="ORF">GALMADRAFT_271911</name>
</gene>
<sequence>MRSTLPFQVSDSYPLSDQNCSDEVSKPADSESEKHDIFSSDSLDSTSNCRPEDPPIFNLPFEITAKIFAHYTAENSTPLDYPVRVRSTRSAPLTLSAICRMWREIAFTTPQLWAAVNIFISSFEQIPLLAELASDYMHRSGNLPLTISITNCVKLERLETRYERQVKWLFDVVRHFSARWCRLVLCIPPELYVEFMGALWYTPILEDVRLTPVTGQDELRQVDFKLGGAPRLRHLELSKLFISRIKVPLENLTSLEVSAVCVDEMLKLLKGANQLLSAKFSEILGNQVDFDFPWPPVPLTHHYLRHLDLRPDGNDYYTPVLTFLQSIIVPSLESFVYHGKDGISVDNILILLNSSQIPVTKLEIVLIGAIAFEDSSFEEDLVQLFRGTPAITNLSISLLAEPLRKTVTDSFFALFGDPDFLPQLEVLSFTGWRGFSWASTRSLITTAKKRTVNMAVETEHDVSSPGYKPDPCLSTLLSLVAKNPSTTLNVVDYRTGKDMTRARLATDN</sequence>
<dbReference type="HOGENOM" id="CLU_018544_14_1_1"/>
<reference evidence="3" key="1">
    <citation type="journal article" date="2014" name="Proc. Natl. Acad. Sci. U.S.A.">
        <title>Extensive sampling of basidiomycete genomes demonstrates inadequacy of the white-rot/brown-rot paradigm for wood decay fungi.</title>
        <authorList>
            <person name="Riley R."/>
            <person name="Salamov A.A."/>
            <person name="Brown D.W."/>
            <person name="Nagy L.G."/>
            <person name="Floudas D."/>
            <person name="Held B.W."/>
            <person name="Levasseur A."/>
            <person name="Lombard V."/>
            <person name="Morin E."/>
            <person name="Otillar R."/>
            <person name="Lindquist E.A."/>
            <person name="Sun H."/>
            <person name="LaButti K.M."/>
            <person name="Schmutz J."/>
            <person name="Jabbour D."/>
            <person name="Luo H."/>
            <person name="Baker S.E."/>
            <person name="Pisabarro A.G."/>
            <person name="Walton J.D."/>
            <person name="Blanchette R.A."/>
            <person name="Henrissat B."/>
            <person name="Martin F."/>
            <person name="Cullen D."/>
            <person name="Hibbett D.S."/>
            <person name="Grigoriev I.V."/>
        </authorList>
    </citation>
    <scope>NUCLEOTIDE SEQUENCE [LARGE SCALE GENOMIC DNA]</scope>
    <source>
        <strain evidence="3">CBS 339.88</strain>
    </source>
</reference>
<dbReference type="EMBL" id="KL142400">
    <property type="protein sequence ID" value="KDR69852.1"/>
    <property type="molecule type" value="Genomic_DNA"/>
</dbReference>
<dbReference type="OrthoDB" id="2269034at2759"/>